<reference evidence="1" key="1">
    <citation type="submission" date="2022-07" db="EMBL/GenBank/DDBJ databases">
        <title>Phylogenomic reconstructions and comparative analyses of Kickxellomycotina fungi.</title>
        <authorList>
            <person name="Reynolds N.K."/>
            <person name="Stajich J.E."/>
            <person name="Barry K."/>
            <person name="Grigoriev I.V."/>
            <person name="Crous P."/>
            <person name="Smith M.E."/>
        </authorList>
    </citation>
    <scope>NUCLEOTIDE SEQUENCE</scope>
    <source>
        <strain evidence="1">NBRC 100468</strain>
    </source>
</reference>
<organism evidence="1 2">
    <name type="scientific">Mycoemilia scoparia</name>
    <dbReference type="NCBI Taxonomy" id="417184"/>
    <lineage>
        <taxon>Eukaryota</taxon>
        <taxon>Fungi</taxon>
        <taxon>Fungi incertae sedis</taxon>
        <taxon>Zoopagomycota</taxon>
        <taxon>Kickxellomycotina</taxon>
        <taxon>Kickxellomycetes</taxon>
        <taxon>Kickxellales</taxon>
        <taxon>Kickxellaceae</taxon>
        <taxon>Mycoemilia</taxon>
    </lineage>
</organism>
<dbReference type="OrthoDB" id="2799352at2759"/>
<dbReference type="AlphaFoldDB" id="A0A9W7ZP32"/>
<keyword evidence="2" id="KW-1185">Reference proteome</keyword>
<protein>
    <submittedName>
        <fullName evidence="1">Uncharacterized protein</fullName>
    </submittedName>
</protein>
<sequence>YNKASSTLGRGKYIARFLPQSLARLFLTYLVYIRPLEIQFSKAVYSDRPTSLYEKYLFVRKGCLVSSSRISSLLQEIFSKIGCDHIGINRYRQVAISFMEKNMRVTSIDDNDDSNSKDDAQDLLDIQVRHSKDVALRNYAIVNL</sequence>
<gene>
    <name evidence="1" type="ORF">H4219_006364</name>
</gene>
<proteinExistence type="predicted"/>
<dbReference type="Proteomes" id="UP001150538">
    <property type="component" value="Unassembled WGS sequence"/>
</dbReference>
<feature type="non-terminal residue" evidence="1">
    <location>
        <position position="144"/>
    </location>
</feature>
<evidence type="ECO:0000313" key="1">
    <source>
        <dbReference type="EMBL" id="KAJ1909679.1"/>
    </source>
</evidence>
<dbReference type="EMBL" id="JANBPU010000707">
    <property type="protein sequence ID" value="KAJ1909679.1"/>
    <property type="molecule type" value="Genomic_DNA"/>
</dbReference>
<evidence type="ECO:0000313" key="2">
    <source>
        <dbReference type="Proteomes" id="UP001150538"/>
    </source>
</evidence>
<feature type="non-terminal residue" evidence="1">
    <location>
        <position position="1"/>
    </location>
</feature>
<comment type="caution">
    <text evidence="1">The sequence shown here is derived from an EMBL/GenBank/DDBJ whole genome shotgun (WGS) entry which is preliminary data.</text>
</comment>
<accession>A0A9W7ZP32</accession>
<name>A0A9W7ZP32_9FUNG</name>